<keyword evidence="1" id="KW-0812">Transmembrane</keyword>
<proteinExistence type="predicted"/>
<evidence type="ECO:0008006" key="4">
    <source>
        <dbReference type="Google" id="ProtNLM"/>
    </source>
</evidence>
<feature type="transmembrane region" description="Helical" evidence="1">
    <location>
        <begin position="31"/>
        <end position="49"/>
    </location>
</feature>
<feature type="transmembrane region" description="Helical" evidence="1">
    <location>
        <begin position="7"/>
        <end position="25"/>
    </location>
</feature>
<dbReference type="EMBL" id="JABEBT010000068">
    <property type="protein sequence ID" value="KAF7633888.1"/>
    <property type="molecule type" value="Genomic_DNA"/>
</dbReference>
<protein>
    <recommendedName>
        <fullName evidence="4">Transmembrane protein</fullName>
    </recommendedName>
</protein>
<name>A0A8S9ZKK4_9BILA</name>
<gene>
    <name evidence="2" type="ORF">Mgra_00006749</name>
</gene>
<accession>A0A8S9ZKK4</accession>
<comment type="caution">
    <text evidence="2">The sequence shown here is derived from an EMBL/GenBank/DDBJ whole genome shotgun (WGS) entry which is preliminary data.</text>
</comment>
<dbReference type="Proteomes" id="UP000605970">
    <property type="component" value="Unassembled WGS sequence"/>
</dbReference>
<reference evidence="2" key="1">
    <citation type="journal article" date="2020" name="Ecol. Evol.">
        <title>Genome structure and content of the rice root-knot nematode (Meloidogyne graminicola).</title>
        <authorList>
            <person name="Phan N.T."/>
            <person name="Danchin E.G.J."/>
            <person name="Klopp C."/>
            <person name="Perfus-Barbeoch L."/>
            <person name="Kozlowski D.K."/>
            <person name="Koutsovoulos G.D."/>
            <person name="Lopez-Roques C."/>
            <person name="Bouchez O."/>
            <person name="Zahm M."/>
            <person name="Besnard G."/>
            <person name="Bellafiore S."/>
        </authorList>
    </citation>
    <scope>NUCLEOTIDE SEQUENCE</scope>
    <source>
        <strain evidence="2">VN-18</strain>
    </source>
</reference>
<dbReference type="AlphaFoldDB" id="A0A8S9ZKK4"/>
<keyword evidence="3" id="KW-1185">Reference proteome</keyword>
<keyword evidence="1" id="KW-1133">Transmembrane helix</keyword>
<feature type="transmembrane region" description="Helical" evidence="1">
    <location>
        <begin position="97"/>
        <end position="118"/>
    </location>
</feature>
<feature type="transmembrane region" description="Helical" evidence="1">
    <location>
        <begin position="61"/>
        <end position="91"/>
    </location>
</feature>
<sequence>MFKLSLSIQLIIIIFVLILIYLIFYFIPSTYIFFAIIIFVSIISICLAFQRWTNLIRLRAVIFLSNFIILIGLIILWLLPIFSIDFIILYLDKPLGTVILSLIITTIILFKTILYRWLYLLRQKIILDYLCKCPLSSITFFNHFLIQMERISNNQKNDEHRKLFLIWINSFGNKLREKIAIDLNNVNYQSKFYNKMKNSRQIKKDNIKIIKQNSCQKFVKFNKNTFIINSTNKVIFFFLN</sequence>
<keyword evidence="1" id="KW-0472">Membrane</keyword>
<organism evidence="2 3">
    <name type="scientific">Meloidogyne graminicola</name>
    <dbReference type="NCBI Taxonomy" id="189291"/>
    <lineage>
        <taxon>Eukaryota</taxon>
        <taxon>Metazoa</taxon>
        <taxon>Ecdysozoa</taxon>
        <taxon>Nematoda</taxon>
        <taxon>Chromadorea</taxon>
        <taxon>Rhabditida</taxon>
        <taxon>Tylenchina</taxon>
        <taxon>Tylenchomorpha</taxon>
        <taxon>Tylenchoidea</taxon>
        <taxon>Meloidogynidae</taxon>
        <taxon>Meloidogyninae</taxon>
        <taxon>Meloidogyne</taxon>
    </lineage>
</organism>
<evidence type="ECO:0000313" key="3">
    <source>
        <dbReference type="Proteomes" id="UP000605970"/>
    </source>
</evidence>
<evidence type="ECO:0000313" key="2">
    <source>
        <dbReference type="EMBL" id="KAF7633888.1"/>
    </source>
</evidence>
<evidence type="ECO:0000256" key="1">
    <source>
        <dbReference type="SAM" id="Phobius"/>
    </source>
</evidence>